<keyword evidence="2" id="KW-1185">Reference proteome</keyword>
<protein>
    <recommendedName>
        <fullName evidence="3">Catalase</fullName>
    </recommendedName>
</protein>
<sequence length="347" mass="39014">MPQNCPSSNWQEVVENGEQELFEGFAREFEVRQQKNALNTGCPVRRGFHTKLHTGVVAEFHVLPNLPKEARFGVFSESQIFPAIVRFSNGEPIPHKDTHPEPRGIAIKLLGVHGRKLLQGQEDAVTQDFLATSHSVTSTVRNIRQFMAFIRAADNRVKLPFALAREIGLAESMRILTALVKTVLFSKVHSMVTEQYSSTAPIKLGPFAIKFTIQPSEGTKPTESRFLASNFLRDELADRLRNGDVKLDFLVQFFIDESRTPIEDTSVAWKPEHSSFVKVAHVLIPQCDLDTPESLTLSETVDKLSFSPWHSIEEHRPLGNVMRARKIVYLASSALRGHSPEPTDLPR</sequence>
<dbReference type="Proteomes" id="UP000296284">
    <property type="component" value="Chromosome"/>
</dbReference>
<dbReference type="SUPFAM" id="SSF56634">
    <property type="entry name" value="Heme-dependent catalase-like"/>
    <property type="match status" value="1"/>
</dbReference>
<evidence type="ECO:0000313" key="2">
    <source>
        <dbReference type="Proteomes" id="UP000296284"/>
    </source>
</evidence>
<reference evidence="1 2" key="1">
    <citation type="submission" date="2019-03" db="EMBL/GenBank/DDBJ databases">
        <title>Complete genome sequence of Citrobacter sp. SNU WT2 isolated from diseased rainbow trout.</title>
        <authorList>
            <person name="Oh W.T."/>
            <person name="Park S.C."/>
        </authorList>
    </citation>
    <scope>NUCLEOTIDE SEQUENCE [LARGE SCALE GENOMIC DNA]</scope>
    <source>
        <strain evidence="1 2">SNU WT2</strain>
    </source>
</reference>
<organism evidence="1 2">
    <name type="scientific">Citrobacter tructae</name>
    <dbReference type="NCBI Taxonomy" id="2562449"/>
    <lineage>
        <taxon>Bacteria</taxon>
        <taxon>Pseudomonadati</taxon>
        <taxon>Pseudomonadota</taxon>
        <taxon>Gammaproteobacteria</taxon>
        <taxon>Enterobacterales</taxon>
        <taxon>Enterobacteriaceae</taxon>
        <taxon>Citrobacter</taxon>
    </lineage>
</organism>
<proteinExistence type="predicted"/>
<dbReference type="EMBL" id="CP038469">
    <property type="protein sequence ID" value="QBX80093.1"/>
    <property type="molecule type" value="Genomic_DNA"/>
</dbReference>
<dbReference type="Gene3D" id="2.40.180.10">
    <property type="entry name" value="Catalase core domain"/>
    <property type="match status" value="1"/>
</dbReference>
<dbReference type="RefSeq" id="WP_135322113.1">
    <property type="nucleotide sequence ID" value="NZ_CP038469.1"/>
</dbReference>
<accession>A0ABX5T3K7</accession>
<name>A0ABX5T3K7_9ENTR</name>
<evidence type="ECO:0008006" key="3">
    <source>
        <dbReference type="Google" id="ProtNLM"/>
    </source>
</evidence>
<dbReference type="InterPro" id="IPR020835">
    <property type="entry name" value="Catalase_sf"/>
</dbReference>
<evidence type="ECO:0000313" key="1">
    <source>
        <dbReference type="EMBL" id="QBX80093.1"/>
    </source>
</evidence>
<dbReference type="PANTHER" id="PTHR36195">
    <property type="entry name" value="DOMAIN PROTEIN, PUTATIVE (AFU_ORTHOLOGUE AFUA_5G01990)-RELATED-RELATED"/>
    <property type="match status" value="1"/>
</dbReference>
<gene>
    <name evidence="1" type="ORF">E4Z61_06870</name>
</gene>
<dbReference type="PANTHER" id="PTHR36195:SF4">
    <property type="entry name" value="DOMAIN PROTEIN, PUTATIVE (AFU_ORTHOLOGUE AFUA_5G01990)-RELATED"/>
    <property type="match status" value="1"/>
</dbReference>